<feature type="transmembrane region" description="Helical" evidence="5">
    <location>
        <begin position="93"/>
        <end position="113"/>
    </location>
</feature>
<dbReference type="OrthoDB" id="1641132at2759"/>
<name>A0A4Z1PMY8_9PEZI</name>
<dbReference type="EMBL" id="SNSC02000005">
    <property type="protein sequence ID" value="TID24002.1"/>
    <property type="molecule type" value="Genomic_DNA"/>
</dbReference>
<proteinExistence type="predicted"/>
<dbReference type="GO" id="GO:0016020">
    <property type="term" value="C:membrane"/>
    <property type="evidence" value="ECO:0007669"/>
    <property type="project" value="UniProtKB-SubCell"/>
</dbReference>
<keyword evidence="4 5" id="KW-0472">Membrane</keyword>
<dbReference type="PANTHER" id="PTHR23241">
    <property type="entry name" value="LATE EMBRYOGENESIS ABUNDANT PLANTS LEA-RELATED"/>
    <property type="match status" value="1"/>
</dbReference>
<evidence type="ECO:0000313" key="7">
    <source>
        <dbReference type="EMBL" id="TID24002.1"/>
    </source>
</evidence>
<evidence type="ECO:0000256" key="1">
    <source>
        <dbReference type="ARBA" id="ARBA00004370"/>
    </source>
</evidence>
<feature type="domain" description="TMEM205-like" evidence="6">
    <location>
        <begin position="12"/>
        <end position="123"/>
    </location>
</feature>
<feature type="transmembrane region" description="Helical" evidence="5">
    <location>
        <begin position="149"/>
        <end position="171"/>
    </location>
</feature>
<reference evidence="7 8" key="1">
    <citation type="submission" date="2019-04" db="EMBL/GenBank/DDBJ databases">
        <title>High contiguity whole genome sequence and gene annotation resource for two Venturia nashicola isolates.</title>
        <authorList>
            <person name="Prokchorchik M."/>
            <person name="Won K."/>
            <person name="Lee Y."/>
            <person name="Choi E.D."/>
            <person name="Segonzac C."/>
            <person name="Sohn K.H."/>
        </authorList>
    </citation>
    <scope>NUCLEOTIDE SEQUENCE [LARGE SCALE GENOMIC DNA]</scope>
    <source>
        <strain evidence="7 8">PRI2</strain>
    </source>
</reference>
<dbReference type="Proteomes" id="UP000298493">
    <property type="component" value="Unassembled WGS sequence"/>
</dbReference>
<comment type="subcellular location">
    <subcellularLocation>
        <location evidence="1">Membrane</location>
    </subcellularLocation>
</comment>
<feature type="transmembrane region" description="Helical" evidence="5">
    <location>
        <begin position="48"/>
        <end position="67"/>
    </location>
</feature>
<dbReference type="InterPro" id="IPR053009">
    <property type="entry name" value="Xanthocillin_Biosynth-Assoc"/>
</dbReference>
<keyword evidence="2 5" id="KW-0812">Transmembrane</keyword>
<evidence type="ECO:0000256" key="4">
    <source>
        <dbReference type="ARBA" id="ARBA00023136"/>
    </source>
</evidence>
<keyword evidence="8" id="KW-1185">Reference proteome</keyword>
<evidence type="ECO:0000256" key="3">
    <source>
        <dbReference type="ARBA" id="ARBA00022989"/>
    </source>
</evidence>
<organism evidence="7 8">
    <name type="scientific">Venturia nashicola</name>
    <dbReference type="NCBI Taxonomy" id="86259"/>
    <lineage>
        <taxon>Eukaryota</taxon>
        <taxon>Fungi</taxon>
        <taxon>Dikarya</taxon>
        <taxon>Ascomycota</taxon>
        <taxon>Pezizomycotina</taxon>
        <taxon>Dothideomycetes</taxon>
        <taxon>Pleosporomycetidae</taxon>
        <taxon>Venturiales</taxon>
        <taxon>Venturiaceae</taxon>
        <taxon>Venturia</taxon>
    </lineage>
</organism>
<feature type="transmembrane region" description="Helical" evidence="5">
    <location>
        <begin position="12"/>
        <end position="36"/>
    </location>
</feature>
<evidence type="ECO:0000313" key="8">
    <source>
        <dbReference type="Proteomes" id="UP000298493"/>
    </source>
</evidence>
<dbReference type="AlphaFoldDB" id="A0A4Z1PMY8"/>
<dbReference type="Pfam" id="PF13664">
    <property type="entry name" value="DUF4149"/>
    <property type="match status" value="1"/>
</dbReference>
<keyword evidence="3 5" id="KW-1133">Transmembrane helix</keyword>
<dbReference type="InterPro" id="IPR025423">
    <property type="entry name" value="TMEM205-like"/>
</dbReference>
<evidence type="ECO:0000256" key="5">
    <source>
        <dbReference type="SAM" id="Phobius"/>
    </source>
</evidence>
<protein>
    <recommendedName>
        <fullName evidence="6">TMEM205-like domain-containing protein</fullName>
    </recommendedName>
</protein>
<accession>A0A4Z1PMY8</accession>
<comment type="caution">
    <text evidence="7">The sequence shown here is derived from an EMBL/GenBank/DDBJ whole genome shotgun (WGS) entry which is preliminary data.</text>
</comment>
<sequence>MSLTNPSTYHILSYGTLLGSSIFQSFVGGILSYRALPRPQFATLQTALFPTYFGMQTILPIIMAFTYKSTDVTSPSVSHGLIALLHAPSQTPLYAITGMALCGLTNWLILGPMTTLTMKTRKHQETKDGKKYYDAGPKSQEMKALNKKFSVLHGISSTVNMIEVGVLFWYASVLGNRLV</sequence>
<evidence type="ECO:0000259" key="6">
    <source>
        <dbReference type="Pfam" id="PF13664"/>
    </source>
</evidence>
<evidence type="ECO:0000256" key="2">
    <source>
        <dbReference type="ARBA" id="ARBA00022692"/>
    </source>
</evidence>
<gene>
    <name evidence="7" type="ORF">E6O75_ATG02367</name>
</gene>
<dbReference type="PANTHER" id="PTHR23241:SF106">
    <property type="entry name" value="DUF4149 DOMAIN-CONTAINING PROTEIN"/>
    <property type="match status" value="1"/>
</dbReference>